<dbReference type="PANTHER" id="PTHR11644">
    <property type="entry name" value="CYTIDINE DEAMINASE"/>
    <property type="match status" value="1"/>
</dbReference>
<dbReference type="InterPro" id="IPR002125">
    <property type="entry name" value="CMP_dCMP_dom"/>
</dbReference>
<evidence type="ECO:0000313" key="7">
    <source>
        <dbReference type="Proteomes" id="UP000467840"/>
    </source>
</evidence>
<dbReference type="AlphaFoldDB" id="A0A6A6LWS6"/>
<evidence type="ECO:0000256" key="3">
    <source>
        <dbReference type="PIRSR" id="PIRSR006334-1"/>
    </source>
</evidence>
<dbReference type="Gene3D" id="3.40.140.10">
    <property type="entry name" value="Cytidine Deaminase, domain 2"/>
    <property type="match status" value="1"/>
</dbReference>
<organism evidence="6 7">
    <name type="scientific">Hevea brasiliensis</name>
    <name type="common">Para rubber tree</name>
    <name type="synonym">Siphonia brasiliensis</name>
    <dbReference type="NCBI Taxonomy" id="3981"/>
    <lineage>
        <taxon>Eukaryota</taxon>
        <taxon>Viridiplantae</taxon>
        <taxon>Streptophyta</taxon>
        <taxon>Embryophyta</taxon>
        <taxon>Tracheophyta</taxon>
        <taxon>Spermatophyta</taxon>
        <taxon>Magnoliopsida</taxon>
        <taxon>eudicotyledons</taxon>
        <taxon>Gunneridae</taxon>
        <taxon>Pentapetalae</taxon>
        <taxon>rosids</taxon>
        <taxon>fabids</taxon>
        <taxon>Malpighiales</taxon>
        <taxon>Euphorbiaceae</taxon>
        <taxon>Crotonoideae</taxon>
        <taxon>Micrandreae</taxon>
        <taxon>Hevea</taxon>
    </lineage>
</organism>
<reference evidence="6 7" key="1">
    <citation type="journal article" date="2020" name="Mol. Plant">
        <title>The Chromosome-Based Rubber Tree Genome Provides New Insights into Spurge Genome Evolution and Rubber Biosynthesis.</title>
        <authorList>
            <person name="Liu J."/>
            <person name="Shi C."/>
            <person name="Shi C.C."/>
            <person name="Li W."/>
            <person name="Zhang Q.J."/>
            <person name="Zhang Y."/>
            <person name="Li K."/>
            <person name="Lu H.F."/>
            <person name="Shi C."/>
            <person name="Zhu S.T."/>
            <person name="Xiao Z.Y."/>
            <person name="Nan H."/>
            <person name="Yue Y."/>
            <person name="Zhu X.G."/>
            <person name="Wu Y."/>
            <person name="Hong X.N."/>
            <person name="Fan G.Y."/>
            <person name="Tong Y."/>
            <person name="Zhang D."/>
            <person name="Mao C.L."/>
            <person name="Liu Y.L."/>
            <person name="Hao S.J."/>
            <person name="Liu W.Q."/>
            <person name="Lv M.Q."/>
            <person name="Zhang H.B."/>
            <person name="Liu Y."/>
            <person name="Hu-Tang G.R."/>
            <person name="Wang J.P."/>
            <person name="Wang J.H."/>
            <person name="Sun Y.H."/>
            <person name="Ni S.B."/>
            <person name="Chen W.B."/>
            <person name="Zhang X.C."/>
            <person name="Jiao Y.N."/>
            <person name="Eichler E.E."/>
            <person name="Li G.H."/>
            <person name="Liu X."/>
            <person name="Gao L.Z."/>
        </authorList>
    </citation>
    <scope>NUCLEOTIDE SEQUENCE [LARGE SCALE GENOMIC DNA]</scope>
    <source>
        <strain evidence="7">cv. GT1</strain>
        <tissue evidence="6">Leaf</tissue>
    </source>
</reference>
<protein>
    <recommendedName>
        <fullName evidence="5">CMP/dCMP-type deaminase domain-containing protein</fullName>
    </recommendedName>
</protein>
<dbReference type="EMBL" id="JAAGAX010000009">
    <property type="protein sequence ID" value="KAF2304728.1"/>
    <property type="molecule type" value="Genomic_DNA"/>
</dbReference>
<comment type="caution">
    <text evidence="6">The sequence shown here is derived from an EMBL/GenBank/DDBJ whole genome shotgun (WGS) entry which is preliminary data.</text>
</comment>
<comment type="similarity">
    <text evidence="1">Belongs to the cytidine and deoxycytidylate deaminase family.</text>
</comment>
<dbReference type="InterPro" id="IPR050202">
    <property type="entry name" value="Cyt/Deoxycyt_deaminase"/>
</dbReference>
<dbReference type="CDD" id="cd01283">
    <property type="entry name" value="cytidine_deaminase"/>
    <property type="match status" value="1"/>
</dbReference>
<dbReference type="GO" id="GO:0055086">
    <property type="term" value="P:nucleobase-containing small molecule metabolic process"/>
    <property type="evidence" value="ECO:0007669"/>
    <property type="project" value="UniProtKB-ARBA"/>
</dbReference>
<evidence type="ECO:0000256" key="4">
    <source>
        <dbReference type="PIRSR" id="PIRSR006334-2"/>
    </source>
</evidence>
<evidence type="ECO:0000256" key="1">
    <source>
        <dbReference type="ARBA" id="ARBA00006576"/>
    </source>
</evidence>
<gene>
    <name evidence="6" type="ORF">GH714_037731</name>
</gene>
<proteinExistence type="inferred from homology"/>
<keyword evidence="7" id="KW-1185">Reference proteome</keyword>
<feature type="binding site" evidence="4">
    <location>
        <begin position="49"/>
        <end position="51"/>
    </location>
    <ligand>
        <name>substrate</name>
    </ligand>
</feature>
<evidence type="ECO:0000256" key="2">
    <source>
        <dbReference type="ARBA" id="ARBA00011738"/>
    </source>
</evidence>
<dbReference type="GO" id="GO:0072527">
    <property type="term" value="P:pyrimidine-containing compound metabolic process"/>
    <property type="evidence" value="ECO:0007669"/>
    <property type="project" value="UniProtKB-ARBA"/>
</dbReference>
<comment type="subunit">
    <text evidence="2">Homodimer.</text>
</comment>
<feature type="active site" description="Proton donor" evidence="3">
    <location>
        <position position="64"/>
    </location>
</feature>
<sequence length="211" mass="22312">MAKESGLAVLQLLPSLVKEARSLACTPISNYHVGVVGLGSSGRIFFGANIEFPGLPLHHTIHAEQFLITNLTLNAERGLNYMAVSAAPVATAVSFSKKFATPPISRSSSQTIVRIVIAVVWLIIMGTRRNSSPCPTFYRTGKVHRGSYMESAAYNPSLGPVQAALVAYVVGGGGDDYEKIVAAIGGERRGCSATGVRGKAAFADDFSQVRV</sequence>
<dbReference type="SUPFAM" id="SSF53927">
    <property type="entry name" value="Cytidine deaminase-like"/>
    <property type="match status" value="2"/>
</dbReference>
<accession>A0A6A6LWS6</accession>
<dbReference type="GO" id="GO:0004126">
    <property type="term" value="F:cytidine deaminase activity"/>
    <property type="evidence" value="ECO:0007669"/>
    <property type="project" value="InterPro"/>
</dbReference>
<dbReference type="Proteomes" id="UP000467840">
    <property type="component" value="Chromosome 16"/>
</dbReference>
<dbReference type="PANTHER" id="PTHR11644:SF2">
    <property type="entry name" value="CYTIDINE DEAMINASE"/>
    <property type="match status" value="1"/>
</dbReference>
<feature type="domain" description="CMP/dCMP-type deaminase" evidence="5">
    <location>
        <begin position="8"/>
        <end position="151"/>
    </location>
</feature>
<dbReference type="Pfam" id="PF08211">
    <property type="entry name" value="dCMP_cyt_deam_2"/>
    <property type="match status" value="1"/>
</dbReference>
<dbReference type="PIRSF" id="PIRSF006334">
    <property type="entry name" value="Cdd_plus_pseudo"/>
    <property type="match status" value="1"/>
</dbReference>
<dbReference type="InterPro" id="IPR016193">
    <property type="entry name" value="Cytidine_deaminase-like"/>
</dbReference>
<dbReference type="InterPro" id="IPR013171">
    <property type="entry name" value="Cyd/dCyd_deaminase_Zn-bd"/>
</dbReference>
<name>A0A6A6LWS6_HEVBR</name>
<dbReference type="GO" id="GO:0005829">
    <property type="term" value="C:cytosol"/>
    <property type="evidence" value="ECO:0007669"/>
    <property type="project" value="TreeGrafter"/>
</dbReference>
<evidence type="ECO:0000259" key="5">
    <source>
        <dbReference type="PROSITE" id="PS51747"/>
    </source>
</evidence>
<dbReference type="GO" id="GO:0008270">
    <property type="term" value="F:zinc ion binding"/>
    <property type="evidence" value="ECO:0007669"/>
    <property type="project" value="InterPro"/>
</dbReference>
<evidence type="ECO:0000313" key="6">
    <source>
        <dbReference type="EMBL" id="KAF2304728.1"/>
    </source>
</evidence>
<dbReference type="PROSITE" id="PS51747">
    <property type="entry name" value="CYT_DCMP_DEAMINASES_2"/>
    <property type="match status" value="1"/>
</dbReference>
<dbReference type="Pfam" id="PF00383">
    <property type="entry name" value="dCMP_cyt_deam_1"/>
    <property type="match status" value="1"/>
</dbReference>